<dbReference type="Pfam" id="PF02156">
    <property type="entry name" value="Glyco_hydro_26"/>
    <property type="match status" value="1"/>
</dbReference>
<gene>
    <name evidence="7" type="ORF">JBS370_LOCUS28226</name>
    <name evidence="5" type="ORF">RFH988_LOCUS33251</name>
    <name evidence="6" type="ORF">ZHD862_LOCUS33817</name>
</gene>
<dbReference type="Proteomes" id="UP000663864">
    <property type="component" value="Unassembled WGS sequence"/>
</dbReference>
<sequence length="295" mass="33834">MIGVCGAISNKLPAIYYGNQGWNMNQIQSFSSWVGKRPMVILLFTDWCNTSMNNLFNYQLNNIWNSGSIPAITWEPFGCGGSSQPAHEMNGNWYPWSMGSTPEDFVVAWRRIHDIFINKSLDSTRLQWIWCVSSVDVGNNTAERNWVGEDYVDWMGIDGYNFGTSQSWSSWLTPNQIFDNMITRLQNLSSTKPICINEYASTSMRIRNTPNITAKNEWLQQFCTYMNNKQIKMASYFNTDKETDWAIFGGVRGNDLWGNYSVYTAYRDCFQSSDWILPNSTNARFISDAQFAGTS</sequence>
<keyword evidence="2" id="KW-0378">Hydrolase</keyword>
<protein>
    <recommendedName>
        <fullName evidence="4">GH26 domain-containing protein</fullName>
    </recommendedName>
</protein>
<comment type="caution">
    <text evidence="6">The sequence shown here is derived from an EMBL/GenBank/DDBJ whole genome shotgun (WGS) entry which is preliminary data.</text>
</comment>
<dbReference type="GO" id="GO:0006080">
    <property type="term" value="P:substituted mannan metabolic process"/>
    <property type="evidence" value="ECO:0007669"/>
    <property type="project" value="InterPro"/>
</dbReference>
<comment type="similarity">
    <text evidence="1">Belongs to the glycosyl hydrolase 26 family.</text>
</comment>
<dbReference type="InterPro" id="IPR022790">
    <property type="entry name" value="GH26_dom"/>
</dbReference>
<evidence type="ECO:0000256" key="3">
    <source>
        <dbReference type="ARBA" id="ARBA00023295"/>
    </source>
</evidence>
<accession>A0A815MD21</accession>
<evidence type="ECO:0000313" key="8">
    <source>
        <dbReference type="Proteomes" id="UP000663864"/>
    </source>
</evidence>
<proteinExistence type="inferred from homology"/>
<dbReference type="PANTHER" id="PTHR40079">
    <property type="entry name" value="MANNAN ENDO-1,4-BETA-MANNOSIDASE E-RELATED"/>
    <property type="match status" value="1"/>
</dbReference>
<organism evidence="6 8">
    <name type="scientific">Rotaria sordida</name>
    <dbReference type="NCBI Taxonomy" id="392033"/>
    <lineage>
        <taxon>Eukaryota</taxon>
        <taxon>Metazoa</taxon>
        <taxon>Spiralia</taxon>
        <taxon>Gnathifera</taxon>
        <taxon>Rotifera</taxon>
        <taxon>Eurotatoria</taxon>
        <taxon>Bdelloidea</taxon>
        <taxon>Philodinida</taxon>
        <taxon>Philodinidae</taxon>
        <taxon>Rotaria</taxon>
    </lineage>
</organism>
<dbReference type="PANTHER" id="PTHR40079:SF4">
    <property type="entry name" value="GH26 DOMAIN-CONTAINING PROTEIN-RELATED"/>
    <property type="match status" value="1"/>
</dbReference>
<evidence type="ECO:0000313" key="5">
    <source>
        <dbReference type="EMBL" id="CAF1369269.1"/>
    </source>
</evidence>
<keyword evidence="3" id="KW-0326">Glycosidase</keyword>
<evidence type="ECO:0000313" key="7">
    <source>
        <dbReference type="EMBL" id="CAF4035919.1"/>
    </source>
</evidence>
<dbReference type="Proteomes" id="UP000663882">
    <property type="component" value="Unassembled WGS sequence"/>
</dbReference>
<dbReference type="EMBL" id="CAJNOO010004118">
    <property type="protein sequence ID" value="CAF1369269.1"/>
    <property type="molecule type" value="Genomic_DNA"/>
</dbReference>
<dbReference type="EMBL" id="CAJNOT010004134">
    <property type="protein sequence ID" value="CAF1417772.1"/>
    <property type="molecule type" value="Genomic_DNA"/>
</dbReference>
<feature type="domain" description="GH26" evidence="4">
    <location>
        <begin position="1"/>
        <end position="266"/>
    </location>
</feature>
<reference evidence="6" key="1">
    <citation type="submission" date="2021-02" db="EMBL/GenBank/DDBJ databases">
        <authorList>
            <person name="Nowell W R."/>
        </authorList>
    </citation>
    <scope>NUCLEOTIDE SEQUENCE</scope>
</reference>
<name>A0A815MD21_9BILA</name>
<evidence type="ECO:0000313" key="6">
    <source>
        <dbReference type="EMBL" id="CAF1417772.1"/>
    </source>
</evidence>
<evidence type="ECO:0000256" key="1">
    <source>
        <dbReference type="ARBA" id="ARBA00007754"/>
    </source>
</evidence>
<evidence type="ECO:0000256" key="2">
    <source>
        <dbReference type="ARBA" id="ARBA00022801"/>
    </source>
</evidence>
<dbReference type="PROSITE" id="PS51764">
    <property type="entry name" value="GH26"/>
    <property type="match status" value="1"/>
</dbReference>
<dbReference type="EMBL" id="CAJOBD010005587">
    <property type="protein sequence ID" value="CAF4035919.1"/>
    <property type="molecule type" value="Genomic_DNA"/>
</dbReference>
<dbReference type="Proteomes" id="UP000663836">
    <property type="component" value="Unassembled WGS sequence"/>
</dbReference>
<dbReference type="InterPro" id="IPR017853">
    <property type="entry name" value="GH"/>
</dbReference>
<dbReference type="OrthoDB" id="199103at2759"/>
<evidence type="ECO:0000259" key="4">
    <source>
        <dbReference type="PROSITE" id="PS51764"/>
    </source>
</evidence>
<dbReference type="SUPFAM" id="SSF51445">
    <property type="entry name" value="(Trans)glycosidases"/>
    <property type="match status" value="1"/>
</dbReference>
<dbReference type="AlphaFoldDB" id="A0A815MD21"/>
<dbReference type="GO" id="GO:0016985">
    <property type="term" value="F:mannan endo-1,4-beta-mannosidase activity"/>
    <property type="evidence" value="ECO:0007669"/>
    <property type="project" value="InterPro"/>
</dbReference>
<dbReference type="Gene3D" id="3.20.20.80">
    <property type="entry name" value="Glycosidases"/>
    <property type="match status" value="2"/>
</dbReference>
<dbReference type="InterPro" id="IPR000805">
    <property type="entry name" value="Glyco_hydro_26"/>
</dbReference>